<comment type="caution">
    <text evidence="1">The sequence shown here is derived from an EMBL/GenBank/DDBJ whole genome shotgun (WGS) entry which is preliminary data.</text>
</comment>
<organism evidence="1 2">
    <name type="scientific">Sphingobium indicum BiD32</name>
    <dbReference type="NCBI Taxonomy" id="1301087"/>
    <lineage>
        <taxon>Bacteria</taxon>
        <taxon>Pseudomonadati</taxon>
        <taxon>Pseudomonadota</taxon>
        <taxon>Alphaproteobacteria</taxon>
        <taxon>Sphingomonadales</taxon>
        <taxon>Sphingomonadaceae</taxon>
        <taxon>Sphingobium</taxon>
    </lineage>
</organism>
<protein>
    <submittedName>
        <fullName evidence="1">Uncharacterized protein</fullName>
    </submittedName>
</protein>
<reference evidence="1 2" key="1">
    <citation type="submission" date="2013-03" db="EMBL/GenBank/DDBJ databases">
        <authorList>
            <person name="Le V."/>
        </authorList>
    </citation>
    <scope>NUCLEOTIDE SEQUENCE [LARGE SCALE GENOMIC DNA]</scope>
    <source>
        <strain evidence="1 2">BiD32</strain>
    </source>
</reference>
<keyword evidence="2" id="KW-1185">Reference proteome</keyword>
<proteinExistence type="predicted"/>
<gene>
    <name evidence="1" type="ORF">EBBID32_31380</name>
</gene>
<evidence type="ECO:0000313" key="2">
    <source>
        <dbReference type="Proteomes" id="UP000013201"/>
    </source>
</evidence>
<dbReference type="Proteomes" id="UP000013201">
    <property type="component" value="Unassembled WGS sequence"/>
</dbReference>
<evidence type="ECO:0000313" key="1">
    <source>
        <dbReference type="EMBL" id="CCW18783.1"/>
    </source>
</evidence>
<sequence>MLARNSAQQLPPMRGGDFGASTGIDDALARLWFDLQLYQPGTLSAAGHSLGG</sequence>
<reference evidence="2" key="2">
    <citation type="submission" date="2013-04" db="EMBL/GenBank/DDBJ databases">
        <title>Bisphenol A degrading Sphingobium sp. strain BiD32.</title>
        <authorList>
            <person name="Nielsen J.L."/>
            <person name="Zhou N.A."/>
            <person name="Kjeldal H."/>
        </authorList>
    </citation>
    <scope>NUCLEOTIDE SEQUENCE [LARGE SCALE GENOMIC DNA]</scope>
    <source>
        <strain evidence="2">BiD32</strain>
    </source>
</reference>
<accession>N1MTT9</accession>
<dbReference type="EMBL" id="CAVK010000150">
    <property type="protein sequence ID" value="CCW18783.1"/>
    <property type="molecule type" value="Genomic_DNA"/>
</dbReference>
<dbReference type="AlphaFoldDB" id="N1MTT9"/>
<name>N1MTT9_9SPHN</name>